<dbReference type="PROSITE" id="PS50922">
    <property type="entry name" value="TLC"/>
    <property type="match status" value="1"/>
</dbReference>
<evidence type="ECO:0000256" key="2">
    <source>
        <dbReference type="ARBA" id="ARBA00004760"/>
    </source>
</evidence>
<evidence type="ECO:0000256" key="1">
    <source>
        <dbReference type="ARBA" id="ARBA00004141"/>
    </source>
</evidence>
<comment type="pathway">
    <text evidence="2">Lipid metabolism; sphingolipid metabolism.</text>
</comment>
<dbReference type="EMBL" id="LR899743">
    <property type="protein sequence ID" value="CAD7242172.1"/>
    <property type="molecule type" value="Genomic_DNA"/>
</dbReference>
<dbReference type="InterPro" id="IPR016439">
    <property type="entry name" value="Lag1/Lac1-like"/>
</dbReference>
<dbReference type="GO" id="GO:0050291">
    <property type="term" value="F:sphingosine N-acyltransferase activity"/>
    <property type="evidence" value="ECO:0007669"/>
    <property type="project" value="InterPro"/>
</dbReference>
<comment type="subcellular location">
    <subcellularLocation>
        <location evidence="1">Membrane</location>
        <topology evidence="1">Multi-pass membrane protein</topology>
    </subcellularLocation>
</comment>
<evidence type="ECO:0000313" key="11">
    <source>
        <dbReference type="Proteomes" id="UP000677054"/>
    </source>
</evidence>
<keyword evidence="11" id="KW-1185">Reference proteome</keyword>
<dbReference type="Pfam" id="PF03798">
    <property type="entry name" value="TRAM_LAG1_CLN8"/>
    <property type="match status" value="1"/>
</dbReference>
<proteinExistence type="predicted"/>
<dbReference type="InterPro" id="IPR006634">
    <property type="entry name" value="TLC-dom"/>
</dbReference>
<feature type="transmembrane region" description="Helical" evidence="8">
    <location>
        <begin position="177"/>
        <end position="197"/>
    </location>
</feature>
<reference evidence="10" key="1">
    <citation type="submission" date="2020-11" db="EMBL/GenBank/DDBJ databases">
        <authorList>
            <person name="Tran Van P."/>
        </authorList>
    </citation>
    <scope>NUCLEOTIDE SEQUENCE</scope>
</reference>
<accession>A0A7R8X3S1</accession>
<dbReference type="GO" id="GO:0046513">
    <property type="term" value="P:ceramide biosynthetic process"/>
    <property type="evidence" value="ECO:0007669"/>
    <property type="project" value="InterPro"/>
</dbReference>
<evidence type="ECO:0000256" key="5">
    <source>
        <dbReference type="ARBA" id="ARBA00022989"/>
    </source>
</evidence>
<feature type="transmembrane region" description="Helical" evidence="8">
    <location>
        <begin position="226"/>
        <end position="246"/>
    </location>
</feature>
<evidence type="ECO:0000256" key="7">
    <source>
        <dbReference type="PROSITE-ProRule" id="PRU00205"/>
    </source>
</evidence>
<protein>
    <recommendedName>
        <fullName evidence="9">TLC domain-containing protein</fullName>
    </recommendedName>
</protein>
<keyword evidence="4 7" id="KW-0812">Transmembrane</keyword>
<evidence type="ECO:0000256" key="4">
    <source>
        <dbReference type="ARBA" id="ARBA00022692"/>
    </source>
</evidence>
<dbReference type="Proteomes" id="UP000677054">
    <property type="component" value="Unassembled WGS sequence"/>
</dbReference>
<evidence type="ECO:0000313" key="10">
    <source>
        <dbReference type="EMBL" id="CAD7242172.1"/>
    </source>
</evidence>
<dbReference type="PANTHER" id="PTHR12560:SF0">
    <property type="entry name" value="LD18904P"/>
    <property type="match status" value="1"/>
</dbReference>
<feature type="transmembrane region" description="Helical" evidence="8">
    <location>
        <begin position="128"/>
        <end position="156"/>
    </location>
</feature>
<evidence type="ECO:0000256" key="6">
    <source>
        <dbReference type="ARBA" id="ARBA00023136"/>
    </source>
</evidence>
<feature type="domain" description="TLC" evidence="9">
    <location>
        <begin position="1"/>
        <end position="254"/>
    </location>
</feature>
<organism evidence="10">
    <name type="scientific">Darwinula stevensoni</name>
    <dbReference type="NCBI Taxonomy" id="69355"/>
    <lineage>
        <taxon>Eukaryota</taxon>
        <taxon>Metazoa</taxon>
        <taxon>Ecdysozoa</taxon>
        <taxon>Arthropoda</taxon>
        <taxon>Crustacea</taxon>
        <taxon>Oligostraca</taxon>
        <taxon>Ostracoda</taxon>
        <taxon>Podocopa</taxon>
        <taxon>Podocopida</taxon>
        <taxon>Darwinulocopina</taxon>
        <taxon>Darwinuloidea</taxon>
        <taxon>Darwinulidae</taxon>
        <taxon>Darwinula</taxon>
    </lineage>
</organism>
<comment type="pathway">
    <text evidence="3">Sphingolipid metabolism.</text>
</comment>
<dbReference type="OrthoDB" id="537032at2759"/>
<evidence type="ECO:0000256" key="3">
    <source>
        <dbReference type="ARBA" id="ARBA00004991"/>
    </source>
</evidence>
<keyword evidence="6 7" id="KW-0472">Membrane</keyword>
<dbReference type="AlphaFoldDB" id="A0A7R8X3S1"/>
<dbReference type="GO" id="GO:0016020">
    <property type="term" value="C:membrane"/>
    <property type="evidence" value="ECO:0007669"/>
    <property type="project" value="UniProtKB-SubCell"/>
</dbReference>
<keyword evidence="5 8" id="KW-1133">Transmembrane helix</keyword>
<dbReference type="UniPathway" id="UPA00222"/>
<dbReference type="SMART" id="SM00724">
    <property type="entry name" value="TLC"/>
    <property type="match status" value="1"/>
</dbReference>
<dbReference type="PANTHER" id="PTHR12560">
    <property type="entry name" value="LONGEVITY ASSURANCE FACTOR 1 LAG1"/>
    <property type="match status" value="1"/>
</dbReference>
<evidence type="ECO:0000259" key="9">
    <source>
        <dbReference type="PROSITE" id="PS50922"/>
    </source>
</evidence>
<sequence>MRHVKLRHGLAIGGVSHPHGVFEDREQDMLRASQGDFVDDSAPEATLRAVPLTDSSKVPFDTGVTKYEWRSTLETRKMCPQQRDEPVGIGSPLTEDIRWYYLIELGLYFSLMASQFSDVRRKDFAVNLIHHLATIVLVTFSWIIGGIRIGAITLLLHDASDGILELAKLCHYLKLKWLTSRLFIVFTSVWMVTRVYIYPMHIVLPMQMALVDEWEERWRGNLSCPFMMLLLWSLFFLHVYWTYCIFKVIIRRLGGKFHLSPVIVSVDYDYNATGAMERLQLNLN</sequence>
<name>A0A7R8X3S1_9CRUS</name>
<dbReference type="EMBL" id="CAJPEV010000226">
    <property type="protein sequence ID" value="CAG0882655.1"/>
    <property type="molecule type" value="Genomic_DNA"/>
</dbReference>
<gene>
    <name evidence="10" type="ORF">DSTB1V02_LOCUS2143</name>
</gene>
<evidence type="ECO:0000256" key="8">
    <source>
        <dbReference type="SAM" id="Phobius"/>
    </source>
</evidence>